<proteinExistence type="predicted"/>
<dbReference type="AlphaFoldDB" id="A0A9Q3I3I0"/>
<name>A0A9Q3I3I0_9BASI</name>
<reference evidence="1" key="1">
    <citation type="submission" date="2021-03" db="EMBL/GenBank/DDBJ databases">
        <title>Draft genome sequence of rust myrtle Austropuccinia psidii MF-1, a brazilian biotype.</title>
        <authorList>
            <person name="Quecine M.C."/>
            <person name="Pachon D.M.R."/>
            <person name="Bonatelli M.L."/>
            <person name="Correr F.H."/>
            <person name="Franceschini L.M."/>
            <person name="Leite T.F."/>
            <person name="Margarido G.R.A."/>
            <person name="Almeida C.A."/>
            <person name="Ferrarezi J.A."/>
            <person name="Labate C.A."/>
        </authorList>
    </citation>
    <scope>NUCLEOTIDE SEQUENCE</scope>
    <source>
        <strain evidence="1">MF-1</strain>
    </source>
</reference>
<protein>
    <submittedName>
        <fullName evidence="1">Uncharacterized protein</fullName>
    </submittedName>
</protein>
<comment type="caution">
    <text evidence="1">The sequence shown here is derived from an EMBL/GenBank/DDBJ whole genome shotgun (WGS) entry which is preliminary data.</text>
</comment>
<evidence type="ECO:0000313" key="1">
    <source>
        <dbReference type="EMBL" id="MBW0528221.1"/>
    </source>
</evidence>
<accession>A0A9Q3I3I0</accession>
<dbReference type="Proteomes" id="UP000765509">
    <property type="component" value="Unassembled WGS sequence"/>
</dbReference>
<sequence>MPTLTLEFASASLPNPLQCLACLCARTPLQMRLQHCPPSPPSPPPHLLLGLKSLCCCGSLHLPLTILKLLECLPNMPPMPLTILTLV</sequence>
<dbReference type="EMBL" id="AVOT02034168">
    <property type="protein sequence ID" value="MBW0528221.1"/>
    <property type="molecule type" value="Genomic_DNA"/>
</dbReference>
<evidence type="ECO:0000313" key="2">
    <source>
        <dbReference type="Proteomes" id="UP000765509"/>
    </source>
</evidence>
<keyword evidence="2" id="KW-1185">Reference proteome</keyword>
<gene>
    <name evidence="1" type="ORF">O181_067936</name>
</gene>
<organism evidence="1 2">
    <name type="scientific">Austropuccinia psidii MF-1</name>
    <dbReference type="NCBI Taxonomy" id="1389203"/>
    <lineage>
        <taxon>Eukaryota</taxon>
        <taxon>Fungi</taxon>
        <taxon>Dikarya</taxon>
        <taxon>Basidiomycota</taxon>
        <taxon>Pucciniomycotina</taxon>
        <taxon>Pucciniomycetes</taxon>
        <taxon>Pucciniales</taxon>
        <taxon>Sphaerophragmiaceae</taxon>
        <taxon>Austropuccinia</taxon>
    </lineage>
</organism>